<gene>
    <name evidence="3" type="ORF">J2W36_004348</name>
</gene>
<dbReference type="Pfam" id="PF02911">
    <property type="entry name" value="Formyl_trans_C"/>
    <property type="match status" value="1"/>
</dbReference>
<dbReference type="InterPro" id="IPR011034">
    <property type="entry name" value="Formyl_transferase-like_C_sf"/>
</dbReference>
<dbReference type="EC" id="2.1.2.9" evidence="3"/>
<accession>A0ABT9SFE1</accession>
<dbReference type="PANTHER" id="PTHR11138">
    <property type="entry name" value="METHIONYL-TRNA FORMYLTRANSFERASE"/>
    <property type="match status" value="1"/>
</dbReference>
<feature type="domain" description="Formyl transferase C-terminal" evidence="2">
    <location>
        <begin position="207"/>
        <end position="302"/>
    </location>
</feature>
<dbReference type="GO" id="GO:0004479">
    <property type="term" value="F:methionyl-tRNA formyltransferase activity"/>
    <property type="evidence" value="ECO:0007669"/>
    <property type="project" value="UniProtKB-EC"/>
</dbReference>
<keyword evidence="4" id="KW-1185">Reference proteome</keyword>
<dbReference type="SUPFAM" id="SSF50486">
    <property type="entry name" value="FMT C-terminal domain-like"/>
    <property type="match status" value="1"/>
</dbReference>
<evidence type="ECO:0000259" key="1">
    <source>
        <dbReference type="Pfam" id="PF00551"/>
    </source>
</evidence>
<evidence type="ECO:0000313" key="3">
    <source>
        <dbReference type="EMBL" id="MDP9902072.1"/>
    </source>
</evidence>
<dbReference type="RefSeq" id="WP_307691835.1">
    <property type="nucleotide sequence ID" value="NZ_JAUSRO010000016.1"/>
</dbReference>
<comment type="caution">
    <text evidence="3">The sequence shown here is derived from an EMBL/GenBank/DDBJ whole genome shotgun (WGS) entry which is preliminary data.</text>
</comment>
<dbReference type="InterPro" id="IPR002376">
    <property type="entry name" value="Formyl_transf_N"/>
</dbReference>
<reference evidence="3 4" key="1">
    <citation type="submission" date="2023-07" db="EMBL/GenBank/DDBJ databases">
        <title>Sorghum-associated microbial communities from plants grown in Nebraska, USA.</title>
        <authorList>
            <person name="Schachtman D."/>
        </authorList>
    </citation>
    <scope>NUCLEOTIDE SEQUENCE [LARGE SCALE GENOMIC DNA]</scope>
    <source>
        <strain evidence="3 4">DS1607</strain>
    </source>
</reference>
<evidence type="ECO:0000313" key="4">
    <source>
        <dbReference type="Proteomes" id="UP001226867"/>
    </source>
</evidence>
<organism evidence="3 4">
    <name type="scientific">Variovorax ginsengisoli</name>
    <dbReference type="NCBI Taxonomy" id="363844"/>
    <lineage>
        <taxon>Bacteria</taxon>
        <taxon>Pseudomonadati</taxon>
        <taxon>Pseudomonadota</taxon>
        <taxon>Betaproteobacteria</taxon>
        <taxon>Burkholderiales</taxon>
        <taxon>Comamonadaceae</taxon>
        <taxon>Variovorax</taxon>
    </lineage>
</organism>
<dbReference type="EMBL" id="JAUSRO010000016">
    <property type="protein sequence ID" value="MDP9902072.1"/>
    <property type="molecule type" value="Genomic_DNA"/>
</dbReference>
<evidence type="ECO:0000259" key="2">
    <source>
        <dbReference type="Pfam" id="PF02911"/>
    </source>
</evidence>
<dbReference type="SUPFAM" id="SSF53328">
    <property type="entry name" value="Formyltransferase"/>
    <property type="match status" value="1"/>
</dbReference>
<name>A0ABT9SFE1_9BURK</name>
<dbReference type="Pfam" id="PF00551">
    <property type="entry name" value="Formyl_trans_N"/>
    <property type="match status" value="1"/>
</dbReference>
<dbReference type="Gene3D" id="3.40.50.12230">
    <property type="match status" value="1"/>
</dbReference>
<dbReference type="NCBIfam" id="NF005414">
    <property type="entry name" value="PRK06988.1"/>
    <property type="match status" value="1"/>
</dbReference>
<sequence length="319" mass="34592">MTRPARAIVFAYHDVGVRCLRAVLDAGLEVPLVVTHRDARDEAIWFGSVAEVAAEHGLRCVTPADPHVPELLEAARAFSPDFLFSFYYRHMLQSAWLTLPRRGAFNLHGSLLPAYRGRAPVNWAVIHGERETGATLHRMNEKPDNGAIVDQQAVPILGDDTAHEVFAKVVVAAELVLVRSLPKLLDGTAVETPQDLSLGGYFGGRRPEDGRIPPTASAAQIHNLVRALAPPYPCAFVDLGGQPVFIERTRHPAVHAPLPTPGPLRLEAEGSALWLVAADGHRLQVMAARDAEGQPFDAARLIHHFGPHGASVDAPHSHL</sequence>
<protein>
    <submittedName>
        <fullName evidence="3">Methionyl-tRNA formyltransferase</fullName>
        <ecNumber evidence="3">2.1.2.9</ecNumber>
    </submittedName>
</protein>
<dbReference type="InterPro" id="IPR036477">
    <property type="entry name" value="Formyl_transf_N_sf"/>
</dbReference>
<feature type="domain" description="Formyl transferase N-terminal" evidence="1">
    <location>
        <begin position="32"/>
        <end position="179"/>
    </location>
</feature>
<dbReference type="InterPro" id="IPR005793">
    <property type="entry name" value="Formyl_trans_C"/>
</dbReference>
<keyword evidence="3" id="KW-0808">Transferase</keyword>
<dbReference type="PANTHER" id="PTHR11138:SF5">
    <property type="entry name" value="METHIONYL-TRNA FORMYLTRANSFERASE, MITOCHONDRIAL"/>
    <property type="match status" value="1"/>
</dbReference>
<proteinExistence type="predicted"/>
<dbReference type="Proteomes" id="UP001226867">
    <property type="component" value="Unassembled WGS sequence"/>
</dbReference>